<reference evidence="2" key="1">
    <citation type="journal article" date="2014" name="Int. J. Syst. Evol. Microbiol.">
        <title>Complete genome sequence of Corynebacterium casei LMG S-19264T (=DSM 44701T), isolated from a smear-ripened cheese.</title>
        <authorList>
            <consortium name="US DOE Joint Genome Institute (JGI-PGF)"/>
            <person name="Walter F."/>
            <person name="Albersmeier A."/>
            <person name="Kalinowski J."/>
            <person name="Ruckert C."/>
        </authorList>
    </citation>
    <scope>NUCLEOTIDE SEQUENCE</scope>
    <source>
        <strain evidence="2">CGMCC 1.15493</strain>
    </source>
</reference>
<accession>A0A916Y4L8</accession>
<evidence type="ECO:0000313" key="2">
    <source>
        <dbReference type="EMBL" id="GGD30569.1"/>
    </source>
</evidence>
<gene>
    <name evidence="2" type="ORF">GCM10011335_37000</name>
</gene>
<dbReference type="Proteomes" id="UP000613160">
    <property type="component" value="Unassembled WGS sequence"/>
</dbReference>
<dbReference type="EMBL" id="BMJJ01000009">
    <property type="protein sequence ID" value="GGD30569.1"/>
    <property type="molecule type" value="Genomic_DNA"/>
</dbReference>
<feature type="compositionally biased region" description="Basic and acidic residues" evidence="1">
    <location>
        <begin position="63"/>
        <end position="83"/>
    </location>
</feature>
<evidence type="ECO:0008006" key="4">
    <source>
        <dbReference type="Google" id="ProtNLM"/>
    </source>
</evidence>
<name>A0A916Y4L8_9HYPH</name>
<feature type="region of interest" description="Disordered" evidence="1">
    <location>
        <begin position="52"/>
        <end position="83"/>
    </location>
</feature>
<organism evidence="2 3">
    <name type="scientific">Aureimonas glaciei</name>
    <dbReference type="NCBI Taxonomy" id="1776957"/>
    <lineage>
        <taxon>Bacteria</taxon>
        <taxon>Pseudomonadati</taxon>
        <taxon>Pseudomonadota</taxon>
        <taxon>Alphaproteobacteria</taxon>
        <taxon>Hyphomicrobiales</taxon>
        <taxon>Aurantimonadaceae</taxon>
        <taxon>Aureimonas</taxon>
    </lineage>
</organism>
<protein>
    <recommendedName>
        <fullName evidence="4">PepSY domain-containing protein</fullName>
    </recommendedName>
</protein>
<comment type="caution">
    <text evidence="2">The sequence shown here is derived from an EMBL/GenBank/DDBJ whole genome shotgun (WGS) entry which is preliminary data.</text>
</comment>
<sequence>MNMPFRVRSHVPGHCALTVLNTGRPEKEMKTTLAALAVMLLMGTATTQAQERWPERGGWSEVQGRDHGRDHRRYDGDRRDDRRGGYDDVLPERRIIRMLSRQGFVSVDDIRLRRGRYIVEAVRPNGALVRLVVDAYDGDILSRERVGWSRDRGSRRHGRGDGVEFDLGGAALGIYRR</sequence>
<keyword evidence="3" id="KW-1185">Reference proteome</keyword>
<evidence type="ECO:0000313" key="3">
    <source>
        <dbReference type="Proteomes" id="UP000613160"/>
    </source>
</evidence>
<proteinExistence type="predicted"/>
<dbReference type="AlphaFoldDB" id="A0A916Y4L8"/>
<evidence type="ECO:0000256" key="1">
    <source>
        <dbReference type="SAM" id="MobiDB-lite"/>
    </source>
</evidence>
<reference evidence="2" key="2">
    <citation type="submission" date="2020-09" db="EMBL/GenBank/DDBJ databases">
        <authorList>
            <person name="Sun Q."/>
            <person name="Zhou Y."/>
        </authorList>
    </citation>
    <scope>NUCLEOTIDE SEQUENCE</scope>
    <source>
        <strain evidence="2">CGMCC 1.15493</strain>
    </source>
</reference>